<dbReference type="Gene3D" id="3.30.1370.10">
    <property type="entry name" value="K Homology domain, type 1"/>
    <property type="match status" value="2"/>
</dbReference>
<evidence type="ECO:0000256" key="1">
    <source>
        <dbReference type="ARBA" id="ARBA00022737"/>
    </source>
</evidence>
<feature type="compositionally biased region" description="Polar residues" evidence="3">
    <location>
        <begin position="549"/>
        <end position="576"/>
    </location>
</feature>
<dbReference type="PANTHER" id="PTHR10288">
    <property type="entry name" value="KH DOMAIN CONTAINING RNA BINDING PROTEIN"/>
    <property type="match status" value="1"/>
</dbReference>
<keyword evidence="6" id="KW-1185">Reference proteome</keyword>
<dbReference type="AlphaFoldDB" id="A0A068TZV9"/>
<keyword evidence="2" id="KW-0694">RNA-binding</keyword>
<dbReference type="EMBL" id="HG739090">
    <property type="protein sequence ID" value="CDP00903.1"/>
    <property type="molecule type" value="Genomic_DNA"/>
</dbReference>
<dbReference type="SUPFAM" id="SSF54791">
    <property type="entry name" value="Eukaryotic type KH-domain (KH-domain type I)"/>
    <property type="match status" value="2"/>
</dbReference>
<dbReference type="InterPro" id="IPR004087">
    <property type="entry name" value="KH_dom"/>
</dbReference>
<feature type="compositionally biased region" description="Polar residues" evidence="3">
    <location>
        <begin position="717"/>
        <end position="727"/>
    </location>
</feature>
<dbReference type="Proteomes" id="UP000295252">
    <property type="component" value="Chromosome II"/>
</dbReference>
<feature type="compositionally biased region" description="Basic and acidic residues" evidence="3">
    <location>
        <begin position="42"/>
        <end position="53"/>
    </location>
</feature>
<feature type="compositionally biased region" description="Low complexity" evidence="3">
    <location>
        <begin position="660"/>
        <end position="674"/>
    </location>
</feature>
<feature type="domain" description="K Homology" evidence="4">
    <location>
        <begin position="182"/>
        <end position="255"/>
    </location>
</feature>
<dbReference type="CDD" id="cd00105">
    <property type="entry name" value="KH-I"/>
    <property type="match status" value="1"/>
</dbReference>
<feature type="region of interest" description="Disordered" evidence="3">
    <location>
        <begin position="660"/>
        <end position="727"/>
    </location>
</feature>
<reference evidence="6" key="1">
    <citation type="journal article" date="2014" name="Science">
        <title>The coffee genome provides insight into the convergent evolution of caffeine biosynthesis.</title>
        <authorList>
            <person name="Denoeud F."/>
            <person name="Carretero-Paulet L."/>
            <person name="Dereeper A."/>
            <person name="Droc G."/>
            <person name="Guyot R."/>
            <person name="Pietrella M."/>
            <person name="Zheng C."/>
            <person name="Alberti A."/>
            <person name="Anthony F."/>
            <person name="Aprea G."/>
            <person name="Aury J.M."/>
            <person name="Bento P."/>
            <person name="Bernard M."/>
            <person name="Bocs S."/>
            <person name="Campa C."/>
            <person name="Cenci A."/>
            <person name="Combes M.C."/>
            <person name="Crouzillat D."/>
            <person name="Da Silva C."/>
            <person name="Daddiego L."/>
            <person name="De Bellis F."/>
            <person name="Dussert S."/>
            <person name="Garsmeur O."/>
            <person name="Gayraud T."/>
            <person name="Guignon V."/>
            <person name="Jahn K."/>
            <person name="Jamilloux V."/>
            <person name="Joet T."/>
            <person name="Labadie K."/>
            <person name="Lan T."/>
            <person name="Leclercq J."/>
            <person name="Lepelley M."/>
            <person name="Leroy T."/>
            <person name="Li L.T."/>
            <person name="Librado P."/>
            <person name="Lopez L."/>
            <person name="Munoz A."/>
            <person name="Noel B."/>
            <person name="Pallavicini A."/>
            <person name="Perrotta G."/>
            <person name="Poncet V."/>
            <person name="Pot D."/>
            <person name="Priyono X."/>
            <person name="Rigoreau M."/>
            <person name="Rouard M."/>
            <person name="Rozas J."/>
            <person name="Tranchant-Dubreuil C."/>
            <person name="VanBuren R."/>
            <person name="Zhang Q."/>
            <person name="Andrade A.C."/>
            <person name="Argout X."/>
            <person name="Bertrand B."/>
            <person name="de Kochko A."/>
            <person name="Graziosi G."/>
            <person name="Henry R.J."/>
            <person name="Jayarama X."/>
            <person name="Ming R."/>
            <person name="Nagai C."/>
            <person name="Rounsley S."/>
            <person name="Sankoff D."/>
            <person name="Giuliano G."/>
            <person name="Albert V.A."/>
            <person name="Wincker P."/>
            <person name="Lashermes P."/>
        </authorList>
    </citation>
    <scope>NUCLEOTIDE SEQUENCE [LARGE SCALE GENOMIC DNA]</scope>
    <source>
        <strain evidence="6">cv. DH200-94</strain>
    </source>
</reference>
<feature type="region of interest" description="Disordered" evidence="3">
    <location>
        <begin position="354"/>
        <end position="640"/>
    </location>
</feature>
<dbReference type="Pfam" id="PF00013">
    <property type="entry name" value="KH_1"/>
    <property type="match status" value="2"/>
</dbReference>
<proteinExistence type="predicted"/>
<feature type="compositionally biased region" description="Polar residues" evidence="3">
    <location>
        <begin position="685"/>
        <end position="695"/>
    </location>
</feature>
<organism evidence="5 6">
    <name type="scientific">Coffea canephora</name>
    <name type="common">Robusta coffee</name>
    <dbReference type="NCBI Taxonomy" id="49390"/>
    <lineage>
        <taxon>Eukaryota</taxon>
        <taxon>Viridiplantae</taxon>
        <taxon>Streptophyta</taxon>
        <taxon>Embryophyta</taxon>
        <taxon>Tracheophyta</taxon>
        <taxon>Spermatophyta</taxon>
        <taxon>Magnoliopsida</taxon>
        <taxon>eudicotyledons</taxon>
        <taxon>Gunneridae</taxon>
        <taxon>Pentapetalae</taxon>
        <taxon>asterids</taxon>
        <taxon>lamiids</taxon>
        <taxon>Gentianales</taxon>
        <taxon>Rubiaceae</taxon>
        <taxon>Ixoroideae</taxon>
        <taxon>Gardenieae complex</taxon>
        <taxon>Bertiereae - Coffeeae clade</taxon>
        <taxon>Coffeeae</taxon>
        <taxon>Coffea</taxon>
    </lineage>
</organism>
<sequence>MADEEVMVAAAGSGVQLSDHEKKRKLEDLETDVPEPLSGVDSHAKVDADKDGNAEEDDELADLKRQRVEDNAENNDQPAGLGPENGYDKPEQSEGGDADEQPTSVEDNAKLEDGDGQELALEASATVEELAHGDEQNGNGDQPSVENERPAAGNEEESKKEGEEPSAEGDVSIVQQQSSSDAETSKKIEVPNNKVGVLIGKAGDTIRFLQYNSGAKIQIMRDADADPRAATRPVELIGTLDSINKAEKMINDVIAEADAGGSPSLVARGFSTVQAVVGDQVEIQVPNEKVGLIIGKGGETIKNLQTKSGARIQLVPQHLPAGDQSKERTVRVTGVMKQIEMAREMIKEVMNQTVRPSPLSGGYSQQAIRPRGPVNPQWGNRGPYPGQFMGYDYQQRGPYPSQNPQYPAQPYGNYPPQGPRSSFGPSWEQRAPAAMHGQPPQANYNYGQPQGPEYGQPAPYSQTPAPGYGQGYSEVKYDSQLPAHHSYGGHGVPQSTGYPQGGGTHPGYGPQDQYGRSASYGMPPQAPHGQTYGQPRPNQPGEMPYPAPVSTQAYGSNVPPQQSYGYASSGPVQQSYPPYGSGHAADGYNHPAPAAAAGPGYAQPSAQPVSGYGQPGGQQPSAYATGGYGSYPAQPGYTEQPAAATAGYGYQGASDAAYPASGAYGAPSAVQPGYGQPPPTQPGYDQSNPQTSGAYGTTPAPAGYAKSLSPQPGYPQYDSSQMYAAPR</sequence>
<feature type="domain" description="K Homology" evidence="4">
    <location>
        <begin position="277"/>
        <end position="351"/>
    </location>
</feature>
<name>A0A068TZV9_COFCA</name>
<dbReference type="PhylomeDB" id="A0A068TZV9"/>
<dbReference type="SMART" id="SM00322">
    <property type="entry name" value="KH"/>
    <property type="match status" value="2"/>
</dbReference>
<dbReference type="PROSITE" id="PS50084">
    <property type="entry name" value="KH_TYPE_1"/>
    <property type="match status" value="2"/>
</dbReference>
<evidence type="ECO:0000259" key="4">
    <source>
        <dbReference type="SMART" id="SM00322"/>
    </source>
</evidence>
<evidence type="ECO:0000313" key="6">
    <source>
        <dbReference type="Proteomes" id="UP000295252"/>
    </source>
</evidence>
<protein>
    <recommendedName>
        <fullName evidence="4">K Homology domain-containing protein</fullName>
    </recommendedName>
</protein>
<dbReference type="OrthoDB" id="5204190at2759"/>
<dbReference type="GO" id="GO:0003723">
    <property type="term" value="F:RNA binding"/>
    <property type="evidence" value="ECO:0007669"/>
    <property type="project" value="UniProtKB-UniRule"/>
</dbReference>
<dbReference type="Gramene" id="CDP00903">
    <property type="protein sequence ID" value="CDP00903"/>
    <property type="gene ID" value="GSCOC_T00034348001"/>
</dbReference>
<dbReference type="InterPro" id="IPR036612">
    <property type="entry name" value="KH_dom_type_1_sf"/>
</dbReference>
<evidence type="ECO:0000256" key="2">
    <source>
        <dbReference type="PROSITE-ProRule" id="PRU00117"/>
    </source>
</evidence>
<gene>
    <name evidence="5" type="ORF">GSCOC_T00034348001</name>
</gene>
<feature type="region of interest" description="Disordered" evidence="3">
    <location>
        <begin position="1"/>
        <end position="187"/>
    </location>
</feature>
<feature type="compositionally biased region" description="Low complexity" evidence="3">
    <location>
        <begin position="584"/>
        <end position="624"/>
    </location>
</feature>
<dbReference type="InterPro" id="IPR004088">
    <property type="entry name" value="KH_dom_type_1"/>
</dbReference>
<accession>A0A068TZV9</accession>
<feature type="compositionally biased region" description="Basic and acidic residues" evidence="3">
    <location>
        <begin position="18"/>
        <end position="28"/>
    </location>
</feature>
<feature type="compositionally biased region" description="Basic and acidic residues" evidence="3">
    <location>
        <begin position="61"/>
        <end position="70"/>
    </location>
</feature>
<dbReference type="OMA" id="WECKSER"/>
<dbReference type="STRING" id="49390.A0A068TZV9"/>
<keyword evidence="1" id="KW-0677">Repeat</keyword>
<evidence type="ECO:0000313" key="5">
    <source>
        <dbReference type="EMBL" id="CDP00903.1"/>
    </source>
</evidence>
<evidence type="ECO:0000256" key="3">
    <source>
        <dbReference type="SAM" id="MobiDB-lite"/>
    </source>
</evidence>
<feature type="compositionally biased region" description="Polar residues" evidence="3">
    <location>
        <begin position="136"/>
        <end position="145"/>
    </location>
</feature>
<dbReference type="InParanoid" id="A0A068TZV9"/>
<dbReference type="FunCoup" id="A0A068TZV9">
    <property type="interactions" value="1472"/>
</dbReference>